<accession>B9RCS1</accession>
<evidence type="ECO:0000256" key="2">
    <source>
        <dbReference type="ARBA" id="ARBA00001946"/>
    </source>
</evidence>
<dbReference type="STRING" id="3988.B9RCS1"/>
<organism evidence="11 12">
    <name type="scientific">Ricinus communis</name>
    <name type="common">Castor bean</name>
    <dbReference type="NCBI Taxonomy" id="3988"/>
    <lineage>
        <taxon>Eukaryota</taxon>
        <taxon>Viridiplantae</taxon>
        <taxon>Streptophyta</taxon>
        <taxon>Embryophyta</taxon>
        <taxon>Tracheophyta</taxon>
        <taxon>Spermatophyta</taxon>
        <taxon>Magnoliopsida</taxon>
        <taxon>eudicotyledons</taxon>
        <taxon>Gunneridae</taxon>
        <taxon>Pentapetalae</taxon>
        <taxon>rosids</taxon>
        <taxon>fabids</taxon>
        <taxon>Malpighiales</taxon>
        <taxon>Euphorbiaceae</taxon>
        <taxon>Acalyphoideae</taxon>
        <taxon>Acalypheae</taxon>
        <taxon>Ricinus</taxon>
    </lineage>
</organism>
<dbReference type="EMBL" id="EQ973774">
    <property type="protein sequence ID" value="EEF51342.1"/>
    <property type="molecule type" value="Genomic_DNA"/>
</dbReference>
<dbReference type="SMART" id="SM00332">
    <property type="entry name" value="PP2Cc"/>
    <property type="match status" value="1"/>
</dbReference>
<dbReference type="CDD" id="cd00143">
    <property type="entry name" value="PP2Cc"/>
    <property type="match status" value="1"/>
</dbReference>
<keyword evidence="8" id="KW-0464">Manganese</keyword>
<dbReference type="InterPro" id="IPR015655">
    <property type="entry name" value="PP2C"/>
</dbReference>
<comment type="similarity">
    <text evidence="9">Belongs to the PP2C family.</text>
</comment>
<dbReference type="InterPro" id="IPR001932">
    <property type="entry name" value="PPM-type_phosphatase-like_dom"/>
</dbReference>
<dbReference type="AlphaFoldDB" id="B9RCS1"/>
<dbReference type="Proteomes" id="UP000008311">
    <property type="component" value="Unassembled WGS sequence"/>
</dbReference>
<comment type="cofactor">
    <cofactor evidence="1">
        <name>Mn(2+)</name>
        <dbReference type="ChEBI" id="CHEBI:29035"/>
    </cofactor>
</comment>
<dbReference type="GO" id="GO:1902531">
    <property type="term" value="P:regulation of intracellular signal transduction"/>
    <property type="evidence" value="ECO:0000318"/>
    <property type="project" value="GO_Central"/>
</dbReference>
<gene>
    <name evidence="11" type="ORF">RCOM_1691870</name>
</gene>
<dbReference type="GO" id="GO:0046872">
    <property type="term" value="F:metal ion binding"/>
    <property type="evidence" value="ECO:0007669"/>
    <property type="project" value="UniProtKB-KW"/>
</dbReference>
<dbReference type="InParanoid" id="B9RCS1"/>
<dbReference type="InterPro" id="IPR000222">
    <property type="entry name" value="PP2C_BS"/>
</dbReference>
<dbReference type="InterPro" id="IPR036457">
    <property type="entry name" value="PPM-type-like_dom_sf"/>
</dbReference>
<protein>
    <recommendedName>
        <fullName evidence="3">protein-serine/threonine phosphatase</fullName>
        <ecNumber evidence="3">3.1.3.16</ecNumber>
    </recommendedName>
</protein>
<evidence type="ECO:0000313" key="12">
    <source>
        <dbReference type="Proteomes" id="UP000008311"/>
    </source>
</evidence>
<dbReference type="PROSITE" id="PS01032">
    <property type="entry name" value="PPM_1"/>
    <property type="match status" value="1"/>
</dbReference>
<dbReference type="EC" id="3.1.3.16" evidence="3"/>
<dbReference type="FunFam" id="3.60.40.10:FF:000291">
    <property type="entry name" value="Protein phosphatase 2C 50"/>
    <property type="match status" value="1"/>
</dbReference>
<evidence type="ECO:0000259" key="10">
    <source>
        <dbReference type="PROSITE" id="PS51746"/>
    </source>
</evidence>
<reference evidence="12" key="1">
    <citation type="journal article" date="2010" name="Nat. Biotechnol.">
        <title>Draft genome sequence of the oilseed species Ricinus communis.</title>
        <authorList>
            <person name="Chan A.P."/>
            <person name="Crabtree J."/>
            <person name="Zhao Q."/>
            <person name="Lorenzi H."/>
            <person name="Orvis J."/>
            <person name="Puiu D."/>
            <person name="Melake-Berhan A."/>
            <person name="Jones K.M."/>
            <person name="Redman J."/>
            <person name="Chen G."/>
            <person name="Cahoon E.B."/>
            <person name="Gedil M."/>
            <person name="Stanke M."/>
            <person name="Haas B.J."/>
            <person name="Wortman J.R."/>
            <person name="Fraser-Liggett C.M."/>
            <person name="Ravel J."/>
            <person name="Rabinowicz P.D."/>
        </authorList>
    </citation>
    <scope>NUCLEOTIDE SEQUENCE [LARGE SCALE GENOMIC DNA]</scope>
    <source>
        <strain evidence="12">cv. Hale</strain>
    </source>
</reference>
<dbReference type="PROSITE" id="PS51746">
    <property type="entry name" value="PPM_2"/>
    <property type="match status" value="1"/>
</dbReference>
<proteinExistence type="inferred from homology"/>
<keyword evidence="6" id="KW-0460">Magnesium</keyword>
<evidence type="ECO:0000256" key="6">
    <source>
        <dbReference type="ARBA" id="ARBA00022842"/>
    </source>
</evidence>
<dbReference type="eggNOG" id="KOG0698">
    <property type="taxonomic scope" value="Eukaryota"/>
</dbReference>
<keyword evidence="5 9" id="KW-0378">Hydrolase</keyword>
<evidence type="ECO:0000256" key="9">
    <source>
        <dbReference type="RuleBase" id="RU003465"/>
    </source>
</evidence>
<evidence type="ECO:0000256" key="8">
    <source>
        <dbReference type="ARBA" id="ARBA00023211"/>
    </source>
</evidence>
<keyword evidence="4" id="KW-0479">Metal-binding</keyword>
<keyword evidence="12" id="KW-1185">Reference proteome</keyword>
<sequence>MKTLCSVDGLYLDGEYTKNKKRISGEKEEFPGKESMIPDAYYDDYSGILMAGGSSEGERSMRSVSHGSTSVIGRRRSMEDAVTVAPGGVVAGQSDVYDFFAVYDGHGGARVANACKERMHQLVANELIKKERSSDESYWGKVMTECFKKMDDEVTGGGKGNLEGGEALVLSSENTVGSTALVVMVGKEELVVANCGDSRTVLCRGGVAVALSRDHKPDRPHERERVEAAGGRVVNGDGNRVLGVLGTSRSIGDQYLRPCVTSEAEVAEVTVIKRTGSDEFVVIGTDGLWDVISNEFACEVVKKCLRGQIKHRSFSDEYNRSHAAEAAAMLAQLAMAKGSKDNISVVVIEL</sequence>
<evidence type="ECO:0000256" key="5">
    <source>
        <dbReference type="ARBA" id="ARBA00022801"/>
    </source>
</evidence>
<dbReference type="SMART" id="SM00331">
    <property type="entry name" value="PP2C_SIG"/>
    <property type="match status" value="1"/>
</dbReference>
<feature type="domain" description="PPM-type phosphatase" evidence="10">
    <location>
        <begin position="65"/>
        <end position="350"/>
    </location>
</feature>
<evidence type="ECO:0000256" key="3">
    <source>
        <dbReference type="ARBA" id="ARBA00013081"/>
    </source>
</evidence>
<keyword evidence="7 9" id="KW-0904">Protein phosphatase</keyword>
<evidence type="ECO:0000256" key="1">
    <source>
        <dbReference type="ARBA" id="ARBA00001936"/>
    </source>
</evidence>
<name>B9RCS1_RICCO</name>
<dbReference type="Pfam" id="PF00481">
    <property type="entry name" value="PP2C"/>
    <property type="match status" value="1"/>
</dbReference>
<comment type="cofactor">
    <cofactor evidence="2">
        <name>Mg(2+)</name>
        <dbReference type="ChEBI" id="CHEBI:18420"/>
    </cofactor>
</comment>
<dbReference type="PANTHER" id="PTHR47992">
    <property type="entry name" value="PROTEIN PHOSPHATASE"/>
    <property type="match status" value="1"/>
</dbReference>
<evidence type="ECO:0000256" key="4">
    <source>
        <dbReference type="ARBA" id="ARBA00022723"/>
    </source>
</evidence>
<dbReference type="Gene3D" id="3.60.40.10">
    <property type="entry name" value="PPM-type phosphatase domain"/>
    <property type="match status" value="1"/>
</dbReference>
<dbReference type="SUPFAM" id="SSF81606">
    <property type="entry name" value="PP2C-like"/>
    <property type="match status" value="1"/>
</dbReference>
<evidence type="ECO:0000313" key="11">
    <source>
        <dbReference type="EMBL" id="EEF51342.1"/>
    </source>
</evidence>
<dbReference type="GO" id="GO:0004722">
    <property type="term" value="F:protein serine/threonine phosphatase activity"/>
    <property type="evidence" value="ECO:0000318"/>
    <property type="project" value="GO_Central"/>
</dbReference>
<evidence type="ECO:0000256" key="7">
    <source>
        <dbReference type="ARBA" id="ARBA00022912"/>
    </source>
</evidence>